<feature type="transmembrane region" description="Helical" evidence="7">
    <location>
        <begin position="43"/>
        <end position="60"/>
    </location>
</feature>
<evidence type="ECO:0000256" key="2">
    <source>
        <dbReference type="ARBA" id="ARBA00009298"/>
    </source>
</evidence>
<feature type="domain" description="MgtC/SapB/SrpB/YhiD N-terminal" evidence="8">
    <location>
        <begin position="15"/>
        <end position="140"/>
    </location>
</feature>
<feature type="transmembrane region" description="Helical" evidence="7">
    <location>
        <begin position="101"/>
        <end position="134"/>
    </location>
</feature>
<dbReference type="GO" id="GO:0005886">
    <property type="term" value="C:plasma membrane"/>
    <property type="evidence" value="ECO:0007669"/>
    <property type="project" value="UniProtKB-SubCell"/>
</dbReference>
<name>A0A1W1YN53_9BURK</name>
<keyword evidence="5 7" id="KW-1133">Transmembrane helix</keyword>
<accession>A0A1W1YN53</accession>
<dbReference type="InterPro" id="IPR003416">
    <property type="entry name" value="MgtC/SapB/SrpB/YhiD_fam"/>
</dbReference>
<evidence type="ECO:0000256" key="6">
    <source>
        <dbReference type="ARBA" id="ARBA00023136"/>
    </source>
</evidence>
<evidence type="ECO:0000313" key="10">
    <source>
        <dbReference type="Proteomes" id="UP000192708"/>
    </source>
</evidence>
<dbReference type="OrthoDB" id="9811198at2"/>
<keyword evidence="3" id="KW-1003">Cell membrane</keyword>
<keyword evidence="4 7" id="KW-0812">Transmembrane</keyword>
<dbReference type="PANTHER" id="PTHR33778:SF1">
    <property type="entry name" value="MAGNESIUM TRANSPORTER YHID-RELATED"/>
    <property type="match status" value="1"/>
</dbReference>
<feature type="transmembrane region" description="Helical" evidence="7">
    <location>
        <begin position="12"/>
        <end position="31"/>
    </location>
</feature>
<proteinExistence type="inferred from homology"/>
<evidence type="ECO:0000256" key="7">
    <source>
        <dbReference type="RuleBase" id="RU365041"/>
    </source>
</evidence>
<dbReference type="STRING" id="1938817.SAMN06296008_103201"/>
<evidence type="ECO:0000256" key="5">
    <source>
        <dbReference type="ARBA" id="ARBA00022989"/>
    </source>
</evidence>
<dbReference type="PANTHER" id="PTHR33778">
    <property type="entry name" value="PROTEIN MGTC"/>
    <property type="match status" value="1"/>
</dbReference>
<dbReference type="InterPro" id="IPR049177">
    <property type="entry name" value="MgtC_SapB_SrpB_YhiD_N"/>
</dbReference>
<sequence>MFEITLPIHEVVLRLLLAIVSGTILGLNRWIHHKSAGVRTHSLVALGSALAILVIQEIVGSDAQAQSRVLQGILSGIGFLGAGVIIHRGTNASVKGLTTAASIWVCAVMGVSFGAGQITLGMIGLSGILFILLLGGPLEKLTNRVMQTNQSSENSNLEED</sequence>
<keyword evidence="7" id="KW-0997">Cell inner membrane</keyword>
<dbReference type="PRINTS" id="PR01837">
    <property type="entry name" value="MGTCSAPBPROT"/>
</dbReference>
<dbReference type="RefSeq" id="WP_084282912.1">
    <property type="nucleotide sequence ID" value="NZ_FWXJ01000003.1"/>
</dbReference>
<dbReference type="AlphaFoldDB" id="A0A1W1YN53"/>
<evidence type="ECO:0000256" key="3">
    <source>
        <dbReference type="ARBA" id="ARBA00022475"/>
    </source>
</evidence>
<evidence type="ECO:0000256" key="4">
    <source>
        <dbReference type="ARBA" id="ARBA00022692"/>
    </source>
</evidence>
<comment type="similarity">
    <text evidence="2 7">Belongs to the MgtC/SapB family.</text>
</comment>
<dbReference type="Pfam" id="PF02308">
    <property type="entry name" value="MgtC"/>
    <property type="match status" value="1"/>
</dbReference>
<keyword evidence="6 7" id="KW-0472">Membrane</keyword>
<dbReference type="Proteomes" id="UP000192708">
    <property type="component" value="Unassembled WGS sequence"/>
</dbReference>
<evidence type="ECO:0000313" key="9">
    <source>
        <dbReference type="EMBL" id="SMC37563.1"/>
    </source>
</evidence>
<organism evidence="9 10">
    <name type="scientific">Polynucleobacter kasalickyi</name>
    <dbReference type="NCBI Taxonomy" id="1938817"/>
    <lineage>
        <taxon>Bacteria</taxon>
        <taxon>Pseudomonadati</taxon>
        <taxon>Pseudomonadota</taxon>
        <taxon>Betaproteobacteria</taxon>
        <taxon>Burkholderiales</taxon>
        <taxon>Burkholderiaceae</taxon>
        <taxon>Polynucleobacter</taxon>
    </lineage>
</organism>
<reference evidence="9 10" key="1">
    <citation type="submission" date="2017-04" db="EMBL/GenBank/DDBJ databases">
        <authorList>
            <person name="Afonso C.L."/>
            <person name="Miller P.J."/>
            <person name="Scott M.A."/>
            <person name="Spackman E."/>
            <person name="Goraichik I."/>
            <person name="Dimitrov K.M."/>
            <person name="Suarez D.L."/>
            <person name="Swayne D.E."/>
        </authorList>
    </citation>
    <scope>NUCLEOTIDE SEQUENCE [LARGE SCALE GENOMIC DNA]</scope>
    <source>
        <strain evidence="9 10">VK13</strain>
    </source>
</reference>
<keyword evidence="10" id="KW-1185">Reference proteome</keyword>
<gene>
    <name evidence="9" type="ORF">SAMN06296008_103201</name>
</gene>
<evidence type="ECO:0000259" key="8">
    <source>
        <dbReference type="Pfam" id="PF02308"/>
    </source>
</evidence>
<comment type="subcellular location">
    <subcellularLocation>
        <location evidence="7">Cell inner membrane</location>
        <topology evidence="7">Multi-pass membrane protein</topology>
    </subcellularLocation>
    <subcellularLocation>
        <location evidence="1">Cell membrane</location>
        <topology evidence="1">Multi-pass membrane protein</topology>
    </subcellularLocation>
</comment>
<protein>
    <recommendedName>
        <fullName evidence="7">Protein MgtC</fullName>
    </recommendedName>
</protein>
<evidence type="ECO:0000256" key="1">
    <source>
        <dbReference type="ARBA" id="ARBA00004651"/>
    </source>
</evidence>
<feature type="transmembrane region" description="Helical" evidence="7">
    <location>
        <begin position="72"/>
        <end position="89"/>
    </location>
</feature>
<dbReference type="EMBL" id="FWXJ01000003">
    <property type="protein sequence ID" value="SMC37563.1"/>
    <property type="molecule type" value="Genomic_DNA"/>
</dbReference>